<feature type="transmembrane region" description="Helical" evidence="1">
    <location>
        <begin position="73"/>
        <end position="93"/>
    </location>
</feature>
<feature type="transmembrane region" description="Helical" evidence="1">
    <location>
        <begin position="46"/>
        <end position="67"/>
    </location>
</feature>
<protein>
    <submittedName>
        <fullName evidence="2">Transmembrane domain-containing protein</fullName>
    </submittedName>
</protein>
<gene>
    <name evidence="2" type="ORF">TPC1_13821</name>
</gene>
<dbReference type="EMBL" id="GDID01002842">
    <property type="protein sequence ID" value="JAP93764.1"/>
    <property type="molecule type" value="Transcribed_RNA"/>
</dbReference>
<keyword evidence="1 2" id="KW-0812">Transmembrane</keyword>
<dbReference type="AlphaFoldDB" id="A0A146KCW9"/>
<reference evidence="2" key="1">
    <citation type="submission" date="2015-07" db="EMBL/GenBank/DDBJ databases">
        <title>Adaptation to a free-living lifestyle via gene acquisitions in the diplomonad Trepomonas sp. PC1.</title>
        <authorList>
            <person name="Xu F."/>
            <person name="Jerlstrom-Hultqvist J."/>
            <person name="Kolisko M."/>
            <person name="Simpson A.G.B."/>
            <person name="Roger A.J."/>
            <person name="Svard S.G."/>
            <person name="Andersson J.O."/>
        </authorList>
    </citation>
    <scope>NUCLEOTIDE SEQUENCE</scope>
    <source>
        <strain evidence="2">PC1</strain>
    </source>
</reference>
<feature type="non-terminal residue" evidence="2">
    <location>
        <position position="1"/>
    </location>
</feature>
<sequence length="346" mass="39408">TMLYIGLIIGIVLLLLCVIPCFIGISRQHKSRAFDPILYGEMPTAAIVFHTLFTIFIVTGVCLSGIAPQYFAFLLYVAVVIYVIKISALCCCGRESGAFKNTRNAAETSVFLEQLRRKTPTISLSIRCWHTEYYYDHDGHRQSRTVTTFTQTRYIGITAWYDKTPAMYCNGNAALVYLKLSKSINWIGQSATILEWHRQNAYNQNCHRDTNCSVTVSTQIAGLTEDNFLRMGIVPNWMNPTTYYTSILLCFDVCYICYLRAFVPSTRLNVIKFVSLEPVGMQYQQVPTYTDQIQPPAPIHDNEMPLVSDIRPPDFNINVPEPNMNTMQMQSNMQQGTVMQPAQQYQ</sequence>
<feature type="transmembrane region" description="Helical" evidence="1">
    <location>
        <begin position="6"/>
        <end position="25"/>
    </location>
</feature>
<name>A0A146KCW9_9EUKA</name>
<evidence type="ECO:0000256" key="1">
    <source>
        <dbReference type="SAM" id="Phobius"/>
    </source>
</evidence>
<keyword evidence="1" id="KW-0472">Membrane</keyword>
<keyword evidence="1" id="KW-1133">Transmembrane helix</keyword>
<accession>A0A146KCW9</accession>
<proteinExistence type="predicted"/>
<organism evidence="2">
    <name type="scientific">Trepomonas sp. PC1</name>
    <dbReference type="NCBI Taxonomy" id="1076344"/>
    <lineage>
        <taxon>Eukaryota</taxon>
        <taxon>Metamonada</taxon>
        <taxon>Diplomonadida</taxon>
        <taxon>Hexamitidae</taxon>
        <taxon>Hexamitinae</taxon>
        <taxon>Trepomonas</taxon>
    </lineage>
</organism>
<evidence type="ECO:0000313" key="2">
    <source>
        <dbReference type="EMBL" id="JAP93764.1"/>
    </source>
</evidence>